<dbReference type="AlphaFoldDB" id="A0A2T0K8H1"/>
<dbReference type="RefSeq" id="WP_106322268.1">
    <property type="nucleotide sequence ID" value="NZ_BOMO01000053.1"/>
</dbReference>
<comment type="caution">
    <text evidence="1">The sequence shown here is derived from an EMBL/GenBank/DDBJ whole genome shotgun (WGS) entry which is preliminary data.</text>
</comment>
<evidence type="ECO:0000313" key="2">
    <source>
        <dbReference type="Proteomes" id="UP000239415"/>
    </source>
</evidence>
<accession>A0A2T0K8H1</accession>
<reference evidence="1 2" key="1">
    <citation type="submission" date="2018-03" db="EMBL/GenBank/DDBJ databases">
        <title>Genomic Encyclopedia of Archaeal and Bacterial Type Strains, Phase II (KMG-II): from individual species to whole genera.</title>
        <authorList>
            <person name="Goeker M."/>
        </authorList>
    </citation>
    <scope>NUCLEOTIDE SEQUENCE [LARGE SCALE GENOMIC DNA]</scope>
    <source>
        <strain evidence="1 2">DSM 43146</strain>
    </source>
</reference>
<evidence type="ECO:0000313" key="1">
    <source>
        <dbReference type="EMBL" id="PRX19374.1"/>
    </source>
</evidence>
<gene>
    <name evidence="1" type="ORF">CLV67_110126</name>
</gene>
<dbReference type="OrthoDB" id="5188088at2"/>
<name>A0A2T0K8H1_9ACTN</name>
<dbReference type="EMBL" id="PVMZ01000010">
    <property type="protein sequence ID" value="PRX19374.1"/>
    <property type="molecule type" value="Genomic_DNA"/>
</dbReference>
<protein>
    <submittedName>
        <fullName evidence="1">Uncharacterized protein</fullName>
    </submittedName>
</protein>
<organism evidence="1 2">
    <name type="scientific">Actinoplanes italicus</name>
    <dbReference type="NCBI Taxonomy" id="113567"/>
    <lineage>
        <taxon>Bacteria</taxon>
        <taxon>Bacillati</taxon>
        <taxon>Actinomycetota</taxon>
        <taxon>Actinomycetes</taxon>
        <taxon>Micromonosporales</taxon>
        <taxon>Micromonosporaceae</taxon>
        <taxon>Actinoplanes</taxon>
    </lineage>
</organism>
<sequence length="63" mass="7075">MLHSWISRAGSEGGPLLICDADEFTAWTRVIHDDDWQHDPACDLARAIAVLYADDDELESFRG</sequence>
<keyword evidence="2" id="KW-1185">Reference proteome</keyword>
<proteinExistence type="predicted"/>
<dbReference type="Proteomes" id="UP000239415">
    <property type="component" value="Unassembled WGS sequence"/>
</dbReference>